<name>A0A060R8Y8_9BACT</name>
<dbReference type="HOGENOM" id="CLU_044538_2_1_10"/>
<dbReference type="AlphaFoldDB" id="A0A060R8Y8"/>
<dbReference type="OrthoDB" id="9781189at2"/>
<reference evidence="2 3" key="1">
    <citation type="journal article" date="2015" name="Genome Announc.">
        <title>Complete Genome Sequence of the Novel Leech Symbiont Mucinivorans hirudinis M3T.</title>
        <authorList>
            <person name="Nelson M.C."/>
            <person name="Bomar L."/>
            <person name="Graf J."/>
        </authorList>
    </citation>
    <scope>NUCLEOTIDE SEQUENCE [LARGE SCALE GENOMIC DNA]</scope>
    <source>
        <strain evidence="3">M3</strain>
    </source>
</reference>
<evidence type="ECO:0000313" key="3">
    <source>
        <dbReference type="Proteomes" id="UP000027616"/>
    </source>
</evidence>
<accession>A0A060R8Y8</accession>
<dbReference type="InterPro" id="IPR001279">
    <property type="entry name" value="Metallo-B-lactamas"/>
</dbReference>
<dbReference type="InterPro" id="IPR036866">
    <property type="entry name" value="RibonucZ/Hydroxyglut_hydro"/>
</dbReference>
<keyword evidence="3" id="KW-1185">Reference proteome</keyword>
<dbReference type="Pfam" id="PF12706">
    <property type="entry name" value="Lactamase_B_2"/>
    <property type="match status" value="1"/>
</dbReference>
<evidence type="ECO:0000259" key="1">
    <source>
        <dbReference type="SMART" id="SM00849"/>
    </source>
</evidence>
<dbReference type="CDD" id="cd16279">
    <property type="entry name" value="metallo-hydrolase-like_MBL-fold"/>
    <property type="match status" value="1"/>
</dbReference>
<dbReference type="PANTHER" id="PTHR42663">
    <property type="entry name" value="HYDROLASE C777.06C-RELATED-RELATED"/>
    <property type="match status" value="1"/>
</dbReference>
<proteinExistence type="predicted"/>
<dbReference type="SUPFAM" id="SSF56281">
    <property type="entry name" value="Metallo-hydrolase/oxidoreductase"/>
    <property type="match status" value="1"/>
</dbReference>
<dbReference type="SMART" id="SM00849">
    <property type="entry name" value="Lactamase_B"/>
    <property type="match status" value="1"/>
</dbReference>
<dbReference type="STRING" id="1433126.BN938_1942"/>
<dbReference type="Gene3D" id="3.60.15.10">
    <property type="entry name" value="Ribonuclease Z/Hydroxyacylglutathione hydrolase-like"/>
    <property type="match status" value="1"/>
</dbReference>
<evidence type="ECO:0000313" key="2">
    <source>
        <dbReference type="EMBL" id="CDN32020.1"/>
    </source>
</evidence>
<dbReference type="EMBL" id="HG934468">
    <property type="protein sequence ID" value="CDN32020.1"/>
    <property type="molecule type" value="Genomic_DNA"/>
</dbReference>
<sequence length="253" mass="28970">MRVVFLGTGTSQGVPMIGCECEVCCSDDRRDKRLRSSVYVETSTVNIVIDTSPDFRYQMLRAGVKKIDGVLYTHDHKDHTGGMDDLRAYNYFMRKPIDVYCTAHVGAILRKDFDYAFADFRYPGVPEIDMHIIDEQPFMVGTLRVIPIRGKHFKQTVFGYRISDFCYLTDMNSIEDSEIEKFRGVDVLVINALRHKEHMSHFTLEQALEVIAKAAPRRAFLTHISHQLGKYTDISPTLPSNVELAYDGLELNF</sequence>
<gene>
    <name evidence="2" type="ORF">BN938_1942</name>
</gene>
<keyword evidence="2" id="KW-0378">Hydrolase</keyword>
<dbReference type="PANTHER" id="PTHR42663:SF6">
    <property type="entry name" value="HYDROLASE C777.06C-RELATED"/>
    <property type="match status" value="1"/>
</dbReference>
<dbReference type="eggNOG" id="COG1235">
    <property type="taxonomic scope" value="Bacteria"/>
</dbReference>
<dbReference type="PATRIC" id="fig|1433126.3.peg.1919"/>
<feature type="domain" description="Metallo-beta-lactamase" evidence="1">
    <location>
        <begin position="34"/>
        <end position="226"/>
    </location>
</feature>
<dbReference type="Proteomes" id="UP000027616">
    <property type="component" value="Chromosome I"/>
</dbReference>
<protein>
    <submittedName>
        <fullName evidence="2">Metal-dependent hydrolase of the beta-lactamase superfamily I, PhnP protein</fullName>
    </submittedName>
</protein>
<dbReference type="GO" id="GO:0016787">
    <property type="term" value="F:hydrolase activity"/>
    <property type="evidence" value="ECO:0007669"/>
    <property type="project" value="UniProtKB-KW"/>
</dbReference>
<organism evidence="2 3">
    <name type="scientific">Mucinivorans hirudinis</name>
    <dbReference type="NCBI Taxonomy" id="1433126"/>
    <lineage>
        <taxon>Bacteria</taxon>
        <taxon>Pseudomonadati</taxon>
        <taxon>Bacteroidota</taxon>
        <taxon>Bacteroidia</taxon>
        <taxon>Bacteroidales</taxon>
        <taxon>Rikenellaceae</taxon>
        <taxon>Mucinivorans</taxon>
    </lineage>
</organism>
<dbReference type="KEGG" id="rbc:BN938_1942"/>